<dbReference type="Proteomes" id="UP001385951">
    <property type="component" value="Unassembled WGS sequence"/>
</dbReference>
<accession>A0AAW0GC09</accession>
<name>A0AAW0GC09_9APHY</name>
<dbReference type="EMBL" id="JASBNA010000009">
    <property type="protein sequence ID" value="KAK7688864.1"/>
    <property type="molecule type" value="Genomic_DNA"/>
</dbReference>
<reference evidence="1 2" key="1">
    <citation type="submission" date="2022-09" db="EMBL/GenBank/DDBJ databases">
        <authorList>
            <person name="Palmer J.M."/>
        </authorList>
    </citation>
    <scope>NUCLEOTIDE SEQUENCE [LARGE SCALE GENOMIC DNA]</scope>
    <source>
        <strain evidence="1 2">DSM 7382</strain>
    </source>
</reference>
<gene>
    <name evidence="1" type="ORF">QCA50_007553</name>
</gene>
<proteinExistence type="predicted"/>
<comment type="caution">
    <text evidence="1">The sequence shown here is derived from an EMBL/GenBank/DDBJ whole genome shotgun (WGS) entry which is preliminary data.</text>
</comment>
<sequence length="70" mass="7881">MSDVTSPRPTITYEVKVEVEEPALNYTVQVSHSSWKLLIEALCTIFPSIPLGLVPSHPFSPDSWAPDRHY</sequence>
<protein>
    <submittedName>
        <fullName evidence="1">Uncharacterized protein</fullName>
    </submittedName>
</protein>
<organism evidence="1 2">
    <name type="scientific">Cerrena zonata</name>
    <dbReference type="NCBI Taxonomy" id="2478898"/>
    <lineage>
        <taxon>Eukaryota</taxon>
        <taxon>Fungi</taxon>
        <taxon>Dikarya</taxon>
        <taxon>Basidiomycota</taxon>
        <taxon>Agaricomycotina</taxon>
        <taxon>Agaricomycetes</taxon>
        <taxon>Polyporales</taxon>
        <taxon>Cerrenaceae</taxon>
        <taxon>Cerrena</taxon>
    </lineage>
</organism>
<keyword evidence="2" id="KW-1185">Reference proteome</keyword>
<evidence type="ECO:0000313" key="2">
    <source>
        <dbReference type="Proteomes" id="UP001385951"/>
    </source>
</evidence>
<dbReference type="AlphaFoldDB" id="A0AAW0GC09"/>
<evidence type="ECO:0000313" key="1">
    <source>
        <dbReference type="EMBL" id="KAK7688864.1"/>
    </source>
</evidence>